<keyword evidence="6" id="KW-0963">Cytoplasm</keyword>
<feature type="binding site" evidence="12">
    <location>
        <position position="133"/>
    </location>
    <ligand>
        <name>substrate</name>
    </ligand>
</feature>
<evidence type="ECO:0000256" key="9">
    <source>
        <dbReference type="ARBA" id="ARBA00023004"/>
    </source>
</evidence>
<dbReference type="Pfam" id="PF05153">
    <property type="entry name" value="MIOX"/>
    <property type="match status" value="1"/>
</dbReference>
<sequence length="721" mass="83394">MRNLSEAVKVAEAWETFVKEKYGKNNSNKDTAEFRDYKLAEELQPTVAQFYKENHKDQTMEHVMAKKAKYSGLTHGEMGIWEALELLNTLVDESDPDTQMTQIVHSLQSAEAARRDNQPRWMILTALIHDLGKYLFFLGEPQWTVVGDTFPVGCQFSEEIVYSKYFDENPDSKNSDYSSKYGIYSPHCGLHNIHMSYGHDEYLYHVVKDYLPAEAAFIIRFHSFYSCHTAGQYSWLLNNSDVEMMKWVKTFNQYDLYSKAEEEPDVEALKPFYLDLISEFFPDKIKWAVREYLDELLNFYDEYFWLIHVLPFNFITHRQWEQFDIQWREAIMAKLEEAGDNWAMAVLDLTTETSDYSIWPDSLRHYLEKARDLALPRNVDKNETTDNISKHILGGMSDKKVHEVKWMSQLIKQVADTRGITSVIDLGSGQGYLSRALAYDHGMSVVAVDMSEVQTKGALRFDERAKKQTKDKEQEVNLKHVTEKVTAENLSEVLASIDENEDKQWLVTGLHTCGDLSPFIFRLFTESEKIACMVNVGCCYNALTPSGFPMSQMLKEKDMTLKSTARVLSCHSPSRWIEEGEQCIKAFDNYFFRGLLQEMLVERNLSDKNDPPSLGRIKQNKEFSSFVAASLKRLKLPADTITEQEAKEHLLNAKRNQTDKHFVVLWTLRALLAPVVESIILVDRWLYLEESIHSTEHDSVQAYPLFDLSESPRNVVYVASK</sequence>
<feature type="binding site" evidence="13">
    <location>
        <position position="199"/>
    </location>
    <ligand>
        <name>Fe cation</name>
        <dbReference type="ChEBI" id="CHEBI:24875"/>
        <label>1</label>
    </ligand>
</feature>
<evidence type="ECO:0000256" key="1">
    <source>
        <dbReference type="ARBA" id="ARBA00004496"/>
    </source>
</evidence>
<comment type="similarity">
    <text evidence="3">Belongs to the myo-inositol oxygenase family.</text>
</comment>
<keyword evidence="16" id="KW-1185">Reference proteome</keyword>
<keyword evidence="9 13" id="KW-0408">Iron</keyword>
<feature type="binding site" evidence="12">
    <location>
        <position position="35"/>
    </location>
    <ligand>
        <name>substrate</name>
    </ligand>
</feature>
<protein>
    <recommendedName>
        <fullName evidence="5">Inositol oxygenase</fullName>
        <ecNumber evidence="4">1.13.99.1</ecNumber>
    </recommendedName>
    <alternativeName>
        <fullName evidence="10">Myo-inositol oxygenase</fullName>
    </alternativeName>
</protein>
<dbReference type="Proteomes" id="UP000253551">
    <property type="component" value="Unassembled WGS sequence"/>
</dbReference>
<dbReference type="OrthoDB" id="10258156at2759"/>
<evidence type="ECO:0000256" key="10">
    <source>
        <dbReference type="ARBA" id="ARBA00029668"/>
    </source>
</evidence>
<dbReference type="GO" id="GO:0050113">
    <property type="term" value="F:inositol oxygenase activity"/>
    <property type="evidence" value="ECO:0007669"/>
    <property type="project" value="UniProtKB-EC"/>
</dbReference>
<dbReference type="SUPFAM" id="SSF109604">
    <property type="entry name" value="HD-domain/PDEase-like"/>
    <property type="match status" value="1"/>
</dbReference>
<evidence type="ECO:0000256" key="8">
    <source>
        <dbReference type="ARBA" id="ARBA00023002"/>
    </source>
</evidence>
<dbReference type="SUPFAM" id="SSF53335">
    <property type="entry name" value="S-adenosyl-L-methionine-dependent methyltransferases"/>
    <property type="match status" value="1"/>
</dbReference>
<evidence type="ECO:0000256" key="4">
    <source>
        <dbReference type="ARBA" id="ARBA00011919"/>
    </source>
</evidence>
<dbReference type="GO" id="GO:0005506">
    <property type="term" value="F:iron ion binding"/>
    <property type="evidence" value="ECO:0007669"/>
    <property type="project" value="InterPro"/>
</dbReference>
<comment type="pathway">
    <text evidence="2">Polyol metabolism; myo-inositol degradation into D-glucuronate; D-glucuronate from myo-inositol: step 1/1.</text>
</comment>
<dbReference type="InterPro" id="IPR025714">
    <property type="entry name" value="Methyltranfer_dom"/>
</dbReference>
<evidence type="ECO:0000256" key="2">
    <source>
        <dbReference type="ARBA" id="ARBA00005167"/>
    </source>
</evidence>
<dbReference type="STRING" id="4846.A0A367JT28"/>
<feature type="binding site" evidence="13">
    <location>
        <position position="130"/>
    </location>
    <ligand>
        <name>Fe cation</name>
        <dbReference type="ChEBI" id="CHEBI:24875"/>
        <label>1</label>
    </ligand>
</feature>
<dbReference type="InterPro" id="IPR029063">
    <property type="entry name" value="SAM-dependent_MTases_sf"/>
</dbReference>
<comment type="subcellular location">
    <subcellularLocation>
        <location evidence="1">Cytoplasm</location>
    </subcellularLocation>
</comment>
<dbReference type="PANTHER" id="PTHR12588">
    <property type="entry name" value="MYOINOSITOL OXYGENASE"/>
    <property type="match status" value="1"/>
</dbReference>
<dbReference type="InterPro" id="IPR007828">
    <property type="entry name" value="Inositol_oxygenase"/>
</dbReference>
<reference evidence="15 16" key="1">
    <citation type="journal article" date="2018" name="G3 (Bethesda)">
        <title>Phylogenetic and Phylogenomic Definition of Rhizopus Species.</title>
        <authorList>
            <person name="Gryganskyi A.P."/>
            <person name="Golan J."/>
            <person name="Dolatabadi S."/>
            <person name="Mondo S."/>
            <person name="Robb S."/>
            <person name="Idnurm A."/>
            <person name="Muszewska A."/>
            <person name="Steczkiewicz K."/>
            <person name="Masonjones S."/>
            <person name="Liao H.L."/>
            <person name="Gajdeczka M.T."/>
            <person name="Anike F."/>
            <person name="Vuek A."/>
            <person name="Anishchenko I.M."/>
            <person name="Voigt K."/>
            <person name="de Hoog G.S."/>
            <person name="Smith M.E."/>
            <person name="Heitman J."/>
            <person name="Vilgalys R."/>
            <person name="Stajich J.E."/>
        </authorList>
    </citation>
    <scope>NUCLEOTIDE SEQUENCE [LARGE SCALE GENOMIC DNA]</scope>
    <source>
        <strain evidence="15 16">LSU 92-RS-03</strain>
    </source>
</reference>
<evidence type="ECO:0000313" key="16">
    <source>
        <dbReference type="Proteomes" id="UP000253551"/>
    </source>
</evidence>
<feature type="binding site" evidence="12">
    <location>
        <begin position="147"/>
        <end position="148"/>
    </location>
    <ligand>
        <name>substrate</name>
    </ligand>
</feature>
<dbReference type="Pfam" id="PF13679">
    <property type="entry name" value="Methyltransf_32"/>
    <property type="match status" value="1"/>
</dbReference>
<feature type="binding site" evidence="12">
    <location>
        <begin position="92"/>
        <end position="94"/>
    </location>
    <ligand>
        <name>substrate</name>
    </ligand>
</feature>
<comment type="caution">
    <text evidence="15">The sequence shown here is derived from an EMBL/GenBank/DDBJ whole genome shotgun (WGS) entry which is preliminary data.</text>
</comment>
<feature type="binding site" evidence="13">
    <location>
        <position position="255"/>
    </location>
    <ligand>
        <name>Fe cation</name>
        <dbReference type="ChEBI" id="CHEBI:24875"/>
        <label>1</label>
    </ligand>
</feature>
<dbReference type="GO" id="GO:0005737">
    <property type="term" value="C:cytoplasm"/>
    <property type="evidence" value="ECO:0007669"/>
    <property type="project" value="UniProtKB-SubCell"/>
</dbReference>
<dbReference type="Gene3D" id="3.40.50.150">
    <property type="entry name" value="Vaccinia Virus protein VP39"/>
    <property type="match status" value="1"/>
</dbReference>
<dbReference type="PANTHER" id="PTHR12588:SF0">
    <property type="entry name" value="INOSITOL OXYGENASE"/>
    <property type="match status" value="1"/>
</dbReference>
<evidence type="ECO:0000256" key="12">
    <source>
        <dbReference type="PIRSR" id="PIRSR607828-1"/>
    </source>
</evidence>
<name>A0A367JT28_RHIST</name>
<feature type="domain" description="Methyltransferase" evidence="14">
    <location>
        <begin position="399"/>
        <end position="544"/>
    </location>
</feature>
<dbReference type="AlphaFoldDB" id="A0A367JT28"/>
<dbReference type="Gene3D" id="1.10.3210.10">
    <property type="entry name" value="Hypothetical protein af1432"/>
    <property type="match status" value="1"/>
</dbReference>
<evidence type="ECO:0000259" key="14">
    <source>
        <dbReference type="Pfam" id="PF13679"/>
    </source>
</evidence>
<evidence type="ECO:0000256" key="11">
    <source>
        <dbReference type="ARBA" id="ARBA00048271"/>
    </source>
</evidence>
<keyword evidence="8" id="KW-0560">Oxidoreductase</keyword>
<dbReference type="UniPathway" id="UPA00111">
    <property type="reaction ID" value="UER00527"/>
</dbReference>
<feature type="binding site" evidence="13">
    <location>
        <position position="129"/>
    </location>
    <ligand>
        <name>Fe cation</name>
        <dbReference type="ChEBI" id="CHEBI:24875"/>
        <label>1</label>
    </ligand>
</feature>
<proteinExistence type="inferred from homology"/>
<evidence type="ECO:0000256" key="6">
    <source>
        <dbReference type="ARBA" id="ARBA00022490"/>
    </source>
</evidence>
<accession>A0A367JT28</accession>
<feature type="binding site" evidence="13">
    <location>
        <position position="222"/>
    </location>
    <ligand>
        <name>Fe cation</name>
        <dbReference type="ChEBI" id="CHEBI:24875"/>
        <label>1</label>
    </ligand>
</feature>
<evidence type="ECO:0000313" key="15">
    <source>
        <dbReference type="EMBL" id="RCH93066.1"/>
    </source>
</evidence>
<comment type="catalytic activity">
    <reaction evidence="11">
        <text>myo-inositol + O2 = D-glucuronate + H2O + H(+)</text>
        <dbReference type="Rhea" id="RHEA:23696"/>
        <dbReference type="ChEBI" id="CHEBI:15377"/>
        <dbReference type="ChEBI" id="CHEBI:15378"/>
        <dbReference type="ChEBI" id="CHEBI:15379"/>
        <dbReference type="ChEBI" id="CHEBI:17268"/>
        <dbReference type="ChEBI" id="CHEBI:58720"/>
        <dbReference type="EC" id="1.13.99.1"/>
    </reaction>
</comment>
<organism evidence="15 16">
    <name type="scientific">Rhizopus stolonifer</name>
    <name type="common">Rhizopus nigricans</name>
    <dbReference type="NCBI Taxonomy" id="4846"/>
    <lineage>
        <taxon>Eukaryota</taxon>
        <taxon>Fungi</taxon>
        <taxon>Fungi incertae sedis</taxon>
        <taxon>Mucoromycota</taxon>
        <taxon>Mucoromycotina</taxon>
        <taxon>Mucoromycetes</taxon>
        <taxon>Mucorales</taxon>
        <taxon>Mucorineae</taxon>
        <taxon>Rhizopodaceae</taxon>
        <taxon>Rhizopus</taxon>
    </lineage>
</organism>
<comment type="cofactor">
    <cofactor evidence="13">
        <name>Fe cation</name>
        <dbReference type="ChEBI" id="CHEBI:24875"/>
    </cofactor>
    <text evidence="13">Binds 2 iron ions per subunit.</text>
</comment>
<evidence type="ECO:0000256" key="7">
    <source>
        <dbReference type="ARBA" id="ARBA00022723"/>
    </source>
</evidence>
<evidence type="ECO:0000256" key="3">
    <source>
        <dbReference type="ARBA" id="ARBA00005286"/>
    </source>
</evidence>
<dbReference type="GO" id="GO:0019310">
    <property type="term" value="P:inositol catabolic process"/>
    <property type="evidence" value="ECO:0007669"/>
    <property type="project" value="InterPro"/>
</dbReference>
<gene>
    <name evidence="15" type="ORF">CU098_005655</name>
</gene>
<dbReference type="EMBL" id="PJQM01002747">
    <property type="protein sequence ID" value="RCH93066.1"/>
    <property type="molecule type" value="Genomic_DNA"/>
</dbReference>
<evidence type="ECO:0000256" key="5">
    <source>
        <dbReference type="ARBA" id="ARBA00019269"/>
    </source>
</evidence>
<dbReference type="CDD" id="cd02440">
    <property type="entry name" value="AdoMet_MTases"/>
    <property type="match status" value="1"/>
</dbReference>
<keyword evidence="7 13" id="KW-0479">Metal-binding</keyword>
<feature type="binding site" evidence="12">
    <location>
        <begin position="222"/>
        <end position="223"/>
    </location>
    <ligand>
        <name>substrate</name>
    </ligand>
</feature>
<feature type="binding site" evidence="13">
    <location>
        <position position="105"/>
    </location>
    <ligand>
        <name>Fe cation</name>
        <dbReference type="ChEBI" id="CHEBI:24875"/>
        <label>1</label>
    </ligand>
</feature>
<dbReference type="EC" id="1.13.99.1" evidence="4"/>
<evidence type="ECO:0000256" key="13">
    <source>
        <dbReference type="PIRSR" id="PIRSR607828-2"/>
    </source>
</evidence>